<keyword evidence="1" id="KW-0732">Signal</keyword>
<reference evidence="2" key="1">
    <citation type="submission" date="2022-10" db="EMBL/GenBank/DDBJ databases">
        <title>Chitinophaga sp. nov., isolated from soil.</title>
        <authorList>
            <person name="Jeon C.O."/>
        </authorList>
    </citation>
    <scope>NUCLEOTIDE SEQUENCE</scope>
    <source>
        <strain evidence="2">R8</strain>
    </source>
</reference>
<feature type="chain" id="PRO_5047469746" evidence="1">
    <location>
        <begin position="20"/>
        <end position="290"/>
    </location>
</feature>
<evidence type="ECO:0000313" key="2">
    <source>
        <dbReference type="EMBL" id="UYQ95399.1"/>
    </source>
</evidence>
<dbReference type="EMBL" id="CP107006">
    <property type="protein sequence ID" value="UYQ95399.1"/>
    <property type="molecule type" value="Genomic_DNA"/>
</dbReference>
<evidence type="ECO:0000313" key="3">
    <source>
        <dbReference type="Proteomes" id="UP001162741"/>
    </source>
</evidence>
<dbReference type="Proteomes" id="UP001162741">
    <property type="component" value="Chromosome"/>
</dbReference>
<proteinExistence type="predicted"/>
<protein>
    <submittedName>
        <fullName evidence="2">Uncharacterized protein</fullName>
    </submittedName>
</protein>
<gene>
    <name evidence="2" type="ORF">MKQ68_09845</name>
</gene>
<sequence length="290" mass="30794">MKYILLPVLAMSWTIVCNAQDPNLGNTNLGIGTSAPSSYFHGGTNRVLEIVNPLTAINSQSHLILSTGSTTAGSVGSVSWMVPNAPGYKGIGYMAAQIGENINGNPYGNLVFATANYQLPEVRMKIAGNGSVGVGSGEPRALFDLTKPVSESIASVLGRLPEGDASGAGTFLGVQNYSTTVLGTTSFALEHRFYGSLNSAIRFHRGGSILGGFISFATNNGSERMRIDETGNVGIGATNTSLYKLTVNGSIGTKKVKVTTMETWADFVFDQSYRLRSIPAIERYTTKRRC</sequence>
<feature type="signal peptide" evidence="1">
    <location>
        <begin position="1"/>
        <end position="19"/>
    </location>
</feature>
<name>A0ABY6JAR0_9BACT</name>
<dbReference type="RefSeq" id="WP_264283141.1">
    <property type="nucleotide sequence ID" value="NZ_CP107006.1"/>
</dbReference>
<accession>A0ABY6JAR0</accession>
<keyword evidence="3" id="KW-1185">Reference proteome</keyword>
<evidence type="ECO:0000256" key="1">
    <source>
        <dbReference type="SAM" id="SignalP"/>
    </source>
</evidence>
<organism evidence="2 3">
    <name type="scientific">Chitinophaga horti</name>
    <dbReference type="NCBI Taxonomy" id="2920382"/>
    <lineage>
        <taxon>Bacteria</taxon>
        <taxon>Pseudomonadati</taxon>
        <taxon>Bacteroidota</taxon>
        <taxon>Chitinophagia</taxon>
        <taxon>Chitinophagales</taxon>
        <taxon>Chitinophagaceae</taxon>
        <taxon>Chitinophaga</taxon>
    </lineage>
</organism>